<dbReference type="PANTHER" id="PTHR42680">
    <property type="entry name" value="DCTP DEAMINASE"/>
    <property type="match status" value="1"/>
</dbReference>
<evidence type="ECO:0000313" key="4">
    <source>
        <dbReference type="Proteomes" id="UP000317238"/>
    </source>
</evidence>
<dbReference type="Proteomes" id="UP000317238">
    <property type="component" value="Unassembled WGS sequence"/>
</dbReference>
<dbReference type="OrthoDB" id="9780202at2"/>
<dbReference type="RefSeq" id="WP_146438528.1">
    <property type="nucleotide sequence ID" value="NZ_SJPL01000001.1"/>
</dbReference>
<dbReference type="PANTHER" id="PTHR42680:SF3">
    <property type="entry name" value="DCTP DEAMINASE"/>
    <property type="match status" value="1"/>
</dbReference>
<dbReference type="AlphaFoldDB" id="A0A5C5Y3H9"/>
<dbReference type="Pfam" id="PF22769">
    <property type="entry name" value="DCD"/>
    <property type="match status" value="1"/>
</dbReference>
<keyword evidence="1 3" id="KW-0378">Hydrolase</keyword>
<sequence>MFFSADQIADHHSSSRLGIEPFEPKLLKPASYLLRLGNQVRRWERQNSPIDLMTENCSELALGKSEQLSEFLIEQGDLLLVSSLESIWLPSDLVGFLSTTSHMARAGISVTCDSQVVSPGFGQGAPCGLTFEIVSHNPSPVVLKFGTPVCHIMFATVGRSKSPLQLSRSIYEASQNPSGPCLSEELARIGLLHTSPFKIEE</sequence>
<dbReference type="InterPro" id="IPR011962">
    <property type="entry name" value="dCTP_deaminase"/>
</dbReference>
<comment type="caution">
    <text evidence="3">The sequence shown here is derived from an EMBL/GenBank/DDBJ whole genome shotgun (WGS) entry which is preliminary data.</text>
</comment>
<dbReference type="GO" id="GO:0008829">
    <property type="term" value="F:dCTP deaminase activity"/>
    <property type="evidence" value="ECO:0007669"/>
    <property type="project" value="UniProtKB-EC"/>
</dbReference>
<dbReference type="NCBIfam" id="TIGR02274">
    <property type="entry name" value="dCTP_deam"/>
    <property type="match status" value="1"/>
</dbReference>
<dbReference type="InterPro" id="IPR036157">
    <property type="entry name" value="dUTPase-like_sf"/>
</dbReference>
<name>A0A5C5Y3H9_9PLAN</name>
<dbReference type="CDD" id="cd07557">
    <property type="entry name" value="trimeric_dUTPase"/>
    <property type="match status" value="1"/>
</dbReference>
<evidence type="ECO:0000256" key="1">
    <source>
        <dbReference type="ARBA" id="ARBA00022801"/>
    </source>
</evidence>
<protein>
    <submittedName>
        <fullName evidence="3">Deoxycytidine triphosphate deaminase</fullName>
        <ecNumber evidence="3">3.5.4.13</ecNumber>
    </submittedName>
</protein>
<keyword evidence="4" id="KW-1185">Reference proteome</keyword>
<reference evidence="3 4" key="1">
    <citation type="submission" date="2019-02" db="EMBL/GenBank/DDBJ databases">
        <title>Deep-cultivation of Planctomycetes and their phenomic and genomic characterization uncovers novel biology.</title>
        <authorList>
            <person name="Wiegand S."/>
            <person name="Jogler M."/>
            <person name="Boedeker C."/>
            <person name="Pinto D."/>
            <person name="Vollmers J."/>
            <person name="Rivas-Marin E."/>
            <person name="Kohn T."/>
            <person name="Peeters S.H."/>
            <person name="Heuer A."/>
            <person name="Rast P."/>
            <person name="Oberbeckmann S."/>
            <person name="Bunk B."/>
            <person name="Jeske O."/>
            <person name="Meyerdierks A."/>
            <person name="Storesund J.E."/>
            <person name="Kallscheuer N."/>
            <person name="Luecker S."/>
            <person name="Lage O.M."/>
            <person name="Pohl T."/>
            <person name="Merkel B.J."/>
            <person name="Hornburger P."/>
            <person name="Mueller R.-W."/>
            <person name="Bruemmer F."/>
            <person name="Labrenz M."/>
            <person name="Spormann A.M."/>
            <person name="Op Den Camp H."/>
            <person name="Overmann J."/>
            <person name="Amann R."/>
            <person name="Jetten M.S.M."/>
            <person name="Mascher T."/>
            <person name="Medema M.H."/>
            <person name="Devos D.P."/>
            <person name="Kaster A.-K."/>
            <person name="Ovreas L."/>
            <person name="Rohde M."/>
            <person name="Galperin M.Y."/>
            <person name="Jogler C."/>
        </authorList>
    </citation>
    <scope>NUCLEOTIDE SEQUENCE [LARGE SCALE GENOMIC DNA]</scope>
    <source>
        <strain evidence="3 4">Pan14r</strain>
    </source>
</reference>
<proteinExistence type="predicted"/>
<dbReference type="Gene3D" id="2.70.40.10">
    <property type="match status" value="1"/>
</dbReference>
<accession>A0A5C5Y3H9</accession>
<evidence type="ECO:0000313" key="3">
    <source>
        <dbReference type="EMBL" id="TWT68815.1"/>
    </source>
</evidence>
<dbReference type="SUPFAM" id="SSF51283">
    <property type="entry name" value="dUTPase-like"/>
    <property type="match status" value="1"/>
</dbReference>
<gene>
    <name evidence="3" type="primary">dcd_1</name>
    <name evidence="3" type="ORF">Pan14r_10620</name>
</gene>
<evidence type="ECO:0000256" key="2">
    <source>
        <dbReference type="ARBA" id="ARBA00023080"/>
    </source>
</evidence>
<dbReference type="EMBL" id="SJPL01000001">
    <property type="protein sequence ID" value="TWT68815.1"/>
    <property type="molecule type" value="Genomic_DNA"/>
</dbReference>
<dbReference type="EC" id="3.5.4.13" evidence="3"/>
<dbReference type="GO" id="GO:0006229">
    <property type="term" value="P:dUTP biosynthetic process"/>
    <property type="evidence" value="ECO:0007669"/>
    <property type="project" value="InterPro"/>
</dbReference>
<organism evidence="3 4">
    <name type="scientific">Crateriforma conspicua</name>
    <dbReference type="NCBI Taxonomy" id="2527996"/>
    <lineage>
        <taxon>Bacteria</taxon>
        <taxon>Pseudomonadati</taxon>
        <taxon>Planctomycetota</taxon>
        <taxon>Planctomycetia</taxon>
        <taxon>Planctomycetales</taxon>
        <taxon>Planctomycetaceae</taxon>
        <taxon>Crateriforma</taxon>
    </lineage>
</organism>
<keyword evidence="2" id="KW-0546">Nucleotide metabolism</keyword>
<dbReference type="InterPro" id="IPR033704">
    <property type="entry name" value="dUTPase_trimeric"/>
</dbReference>